<dbReference type="STRING" id="8187.ENSLCAP00010031003"/>
<evidence type="ECO:0000256" key="1">
    <source>
        <dbReference type="ARBA" id="ARBA00022603"/>
    </source>
</evidence>
<dbReference type="Pfam" id="PF00588">
    <property type="entry name" value="SpoU_methylase"/>
    <property type="match status" value="1"/>
</dbReference>
<dbReference type="PANTHER" id="PTHR46103">
    <property type="entry name" value="RRNA METHYLTRANSFERASE 1, MITOCHONDRIAL"/>
    <property type="match status" value="1"/>
</dbReference>
<dbReference type="AlphaFoldDB" id="A0A4W6E212"/>
<dbReference type="GO" id="GO:0005739">
    <property type="term" value="C:mitochondrion"/>
    <property type="evidence" value="ECO:0007669"/>
    <property type="project" value="TreeGrafter"/>
</dbReference>
<dbReference type="PANTHER" id="PTHR46103:SF1">
    <property type="entry name" value="RRNA METHYLTRANSFERASE 1, MITOCHONDRIAL"/>
    <property type="match status" value="1"/>
</dbReference>
<dbReference type="FunCoup" id="A0A4W6E212">
    <property type="interactions" value="47"/>
</dbReference>
<proteinExistence type="predicted"/>
<evidence type="ECO:0000259" key="3">
    <source>
        <dbReference type="Pfam" id="PF00588"/>
    </source>
</evidence>
<dbReference type="InterPro" id="IPR029026">
    <property type="entry name" value="tRNA_m1G_MTases_N"/>
</dbReference>
<name>A0A4W6E212_LATCA</name>
<keyword evidence="5" id="KW-1185">Reference proteome</keyword>
<dbReference type="InterPro" id="IPR047182">
    <property type="entry name" value="MRM1"/>
</dbReference>
<dbReference type="GeneTree" id="ENSGT00390000018761"/>
<dbReference type="InterPro" id="IPR029028">
    <property type="entry name" value="Alpha/beta_knot_MTases"/>
</dbReference>
<evidence type="ECO:0000313" key="4">
    <source>
        <dbReference type="Ensembl" id="ENSLCAP00010031003.1"/>
    </source>
</evidence>
<accession>A0A4W6E212</accession>
<feature type="domain" description="tRNA/rRNA methyltransferase SpoU type" evidence="3">
    <location>
        <begin position="26"/>
        <end position="88"/>
    </location>
</feature>
<reference evidence="4" key="2">
    <citation type="submission" date="2025-08" db="UniProtKB">
        <authorList>
            <consortium name="Ensembl"/>
        </authorList>
    </citation>
    <scope>IDENTIFICATION</scope>
</reference>
<dbReference type="GO" id="GO:0016435">
    <property type="term" value="F:rRNA (guanine) methyltransferase activity"/>
    <property type="evidence" value="ECO:0007669"/>
    <property type="project" value="TreeGrafter"/>
</dbReference>
<keyword evidence="2" id="KW-0808">Transferase</keyword>
<dbReference type="InterPro" id="IPR001537">
    <property type="entry name" value="SpoU_MeTrfase"/>
</dbReference>
<keyword evidence="1" id="KW-0489">Methyltransferase</keyword>
<dbReference type="Gene3D" id="3.40.1280.10">
    <property type="match status" value="1"/>
</dbReference>
<dbReference type="Proteomes" id="UP000314980">
    <property type="component" value="Unassembled WGS sequence"/>
</dbReference>
<organism evidence="4 5">
    <name type="scientific">Lates calcarifer</name>
    <name type="common">Barramundi</name>
    <name type="synonym">Holocentrus calcarifer</name>
    <dbReference type="NCBI Taxonomy" id="8187"/>
    <lineage>
        <taxon>Eukaryota</taxon>
        <taxon>Metazoa</taxon>
        <taxon>Chordata</taxon>
        <taxon>Craniata</taxon>
        <taxon>Vertebrata</taxon>
        <taxon>Euteleostomi</taxon>
        <taxon>Actinopterygii</taxon>
        <taxon>Neopterygii</taxon>
        <taxon>Teleostei</taxon>
        <taxon>Neoteleostei</taxon>
        <taxon>Acanthomorphata</taxon>
        <taxon>Carangaria</taxon>
        <taxon>Carangaria incertae sedis</taxon>
        <taxon>Centropomidae</taxon>
        <taxon>Lates</taxon>
    </lineage>
</organism>
<sequence length="120" mass="12757">MEVFGVAQGWHVVGTVGAEADQSQIPVTQCSDFQITKPTLLLMGGEGEGLSQKLLSLCQTLLTIPAGRDLFPGIESLNVSVATGILLHSLLFSRSPILSNAAKHPQHLTALFCQNCSINK</sequence>
<protein>
    <submittedName>
        <fullName evidence="4">Mitochondrial rRNA methyltransferase 1 homolog (S. cerevisiae)</fullName>
    </submittedName>
</protein>
<reference evidence="4" key="3">
    <citation type="submission" date="2025-09" db="UniProtKB">
        <authorList>
            <consortium name="Ensembl"/>
        </authorList>
    </citation>
    <scope>IDENTIFICATION</scope>
</reference>
<dbReference type="InParanoid" id="A0A4W6E212"/>
<dbReference type="SUPFAM" id="SSF75217">
    <property type="entry name" value="alpha/beta knot"/>
    <property type="match status" value="1"/>
</dbReference>
<evidence type="ECO:0000256" key="2">
    <source>
        <dbReference type="ARBA" id="ARBA00022679"/>
    </source>
</evidence>
<dbReference type="GO" id="GO:0003723">
    <property type="term" value="F:RNA binding"/>
    <property type="evidence" value="ECO:0007669"/>
    <property type="project" value="InterPro"/>
</dbReference>
<evidence type="ECO:0000313" key="5">
    <source>
        <dbReference type="Proteomes" id="UP000314980"/>
    </source>
</evidence>
<dbReference type="Ensembl" id="ENSLCAT00010031697.1">
    <property type="protein sequence ID" value="ENSLCAP00010031003.1"/>
    <property type="gene ID" value="ENSLCAG00010014567.1"/>
</dbReference>
<reference evidence="5" key="1">
    <citation type="submission" date="2015-09" db="EMBL/GenBank/DDBJ databases">
        <authorList>
            <person name="Sai Rama Sridatta P."/>
        </authorList>
    </citation>
    <scope>NUCLEOTIDE SEQUENCE [LARGE SCALE GENOMIC DNA]</scope>
</reference>